<dbReference type="InterPro" id="IPR036038">
    <property type="entry name" value="Aminotransferase-like"/>
</dbReference>
<evidence type="ECO:0000313" key="2">
    <source>
        <dbReference type="Proteomes" id="UP000007383"/>
    </source>
</evidence>
<dbReference type="Pfam" id="PF01063">
    <property type="entry name" value="Aminotran_4"/>
    <property type="match status" value="1"/>
</dbReference>
<organism evidence="1 2">
    <name type="scientific">Spirochaeta africana (strain ATCC 700263 / DSM 8902 / Z-7692)</name>
    <dbReference type="NCBI Taxonomy" id="889378"/>
    <lineage>
        <taxon>Bacteria</taxon>
        <taxon>Pseudomonadati</taxon>
        <taxon>Spirochaetota</taxon>
        <taxon>Spirochaetia</taxon>
        <taxon>Spirochaetales</taxon>
        <taxon>Spirochaetaceae</taxon>
        <taxon>Spirochaeta</taxon>
    </lineage>
</organism>
<dbReference type="SUPFAM" id="SSF56752">
    <property type="entry name" value="D-aminoacid aminotransferase-like PLP-dependent enzymes"/>
    <property type="match status" value="1"/>
</dbReference>
<dbReference type="GO" id="GO:0016829">
    <property type="term" value="F:lyase activity"/>
    <property type="evidence" value="ECO:0007669"/>
    <property type="project" value="UniProtKB-KW"/>
</dbReference>
<dbReference type="OrthoDB" id="1148709at2"/>
<dbReference type="Gene3D" id="3.30.470.10">
    <property type="match status" value="1"/>
</dbReference>
<dbReference type="STRING" id="889378.Spiaf_2025"/>
<keyword evidence="1" id="KW-0456">Lyase</keyword>
<dbReference type="Proteomes" id="UP000007383">
    <property type="component" value="Chromosome"/>
</dbReference>
<dbReference type="EMBL" id="CP003282">
    <property type="protein sequence ID" value="AFG38074.1"/>
    <property type="molecule type" value="Genomic_DNA"/>
</dbReference>
<gene>
    <name evidence="1" type="ordered locus">Spiaf_2025</name>
</gene>
<dbReference type="GO" id="GO:0008483">
    <property type="term" value="F:transaminase activity"/>
    <property type="evidence" value="ECO:0007669"/>
    <property type="project" value="UniProtKB-KW"/>
</dbReference>
<dbReference type="PATRIC" id="fig|889378.3.peg.2011"/>
<dbReference type="eggNOG" id="COG0115">
    <property type="taxonomic scope" value="Bacteria"/>
</dbReference>
<dbReference type="RefSeq" id="WP_014456057.1">
    <property type="nucleotide sequence ID" value="NC_017098.1"/>
</dbReference>
<accession>H9UKN1</accession>
<keyword evidence="1" id="KW-0032">Aminotransferase</keyword>
<dbReference type="KEGG" id="sfc:Spiaf_2025"/>
<sequence length="227" mass="25676">MQNCTPRYVSRYDENTGARYIETLRLEDGRPCFTREHLNRMASALSPAARCTPAQLLQCALQSVPSHAPGIYKLRFVYTDHGLHESVATPYIPQQLTRLCIRPLPTTQPLSRLYPHKYADRSIIERISRGLEATEGVVMRYNDLITDAGYASLAFRRGSGWYTPDTPLLPGTTRTRLLREGTIRAARITADEIGRYSELSIFNAMLPLGTICLPVSALHHDWSYSYD</sequence>
<keyword evidence="2" id="KW-1185">Reference proteome</keyword>
<reference evidence="2" key="1">
    <citation type="journal article" date="2013" name="Stand. Genomic Sci.">
        <title>Complete genome sequence of the halophilic bacterium Spirochaeta africana type strain (Z-7692(T)) from the alkaline Lake Magadi in the East African Rift.</title>
        <authorList>
            <person name="Liolos K."/>
            <person name="Abt B."/>
            <person name="Scheuner C."/>
            <person name="Teshima H."/>
            <person name="Held B."/>
            <person name="Lapidus A."/>
            <person name="Nolan M."/>
            <person name="Lucas S."/>
            <person name="Deshpande S."/>
            <person name="Cheng J.F."/>
            <person name="Tapia R."/>
            <person name="Goodwin L.A."/>
            <person name="Pitluck S."/>
            <person name="Pagani I."/>
            <person name="Ivanova N."/>
            <person name="Mavromatis K."/>
            <person name="Mikhailova N."/>
            <person name="Huntemann M."/>
            <person name="Pati A."/>
            <person name="Chen A."/>
            <person name="Palaniappan K."/>
            <person name="Land M."/>
            <person name="Rohde M."/>
            <person name="Tindall B.J."/>
            <person name="Detter J.C."/>
            <person name="Goker M."/>
            <person name="Bristow J."/>
            <person name="Eisen J.A."/>
            <person name="Markowitz V."/>
            <person name="Hugenholtz P."/>
            <person name="Woyke T."/>
            <person name="Klenk H.P."/>
            <person name="Kyrpides N.C."/>
        </authorList>
    </citation>
    <scope>NUCLEOTIDE SEQUENCE</scope>
    <source>
        <strain evidence="2">ATCC 700263 / DSM 8902 / Z-7692</strain>
    </source>
</reference>
<dbReference type="HOGENOM" id="CLU_114524_0_0_12"/>
<dbReference type="AlphaFoldDB" id="H9UKN1"/>
<proteinExistence type="predicted"/>
<name>H9UKN1_SPIAZ</name>
<keyword evidence="1" id="KW-0808">Transferase</keyword>
<evidence type="ECO:0000313" key="1">
    <source>
        <dbReference type="EMBL" id="AFG38074.1"/>
    </source>
</evidence>
<dbReference type="Gene3D" id="3.20.10.10">
    <property type="entry name" value="D-amino Acid Aminotransferase, subunit A, domain 2"/>
    <property type="match status" value="1"/>
</dbReference>
<dbReference type="InterPro" id="IPR043131">
    <property type="entry name" value="BCAT-like_N"/>
</dbReference>
<dbReference type="InterPro" id="IPR043132">
    <property type="entry name" value="BCAT-like_C"/>
</dbReference>
<protein>
    <submittedName>
        <fullName evidence="1">Branched-chain amino acid aminotransferase/4-amino-4-deoxychorismate lyase</fullName>
    </submittedName>
</protein>
<dbReference type="InterPro" id="IPR001544">
    <property type="entry name" value="Aminotrans_IV"/>
</dbReference>